<evidence type="ECO:0000313" key="3">
    <source>
        <dbReference type="Proteomes" id="UP000199440"/>
    </source>
</evidence>
<gene>
    <name evidence="2" type="ORF">SAMN04488514_11845</name>
</gene>
<dbReference type="RefSeq" id="WP_143017672.1">
    <property type="nucleotide sequence ID" value="NZ_FNGV01000018.1"/>
</dbReference>
<organism evidence="2 3">
    <name type="scientific">Kriegella aquimaris</name>
    <dbReference type="NCBI Taxonomy" id="192904"/>
    <lineage>
        <taxon>Bacteria</taxon>
        <taxon>Pseudomonadati</taxon>
        <taxon>Bacteroidota</taxon>
        <taxon>Flavobacteriia</taxon>
        <taxon>Flavobacteriales</taxon>
        <taxon>Flavobacteriaceae</taxon>
        <taxon>Kriegella</taxon>
    </lineage>
</organism>
<sequence length="295" mass="33937">MGIRRRLSYGCFLWLLFTGAFCLAQTPDVFRLEYMLMPRNDSDVELSRIKLVANMPIKVKDSNAIIIGGEYNRLAYDLQRNDITIGEQEGPNHFYIVDFNLAYVMKYNKDWRFIGVITPRLSSTLTNRLENGDVSINATVGAFRDRQDIEKPTRLVLGLAYNSTVALRIPLPVVYFEKRFHPNWTYVVGAPKTGMKYHYKQKHIIQTEFILDGYYVNLQNTYTLPDAGFASSISSSAALVTLGYSYNFTKVMSIYAFMGHTLFQYGVLRDTDRNDIFTLNDDPAFYFRTGFRIGL</sequence>
<evidence type="ECO:0000313" key="2">
    <source>
        <dbReference type="EMBL" id="SDM97002.1"/>
    </source>
</evidence>
<dbReference type="OrthoDB" id="1114906at2"/>
<keyword evidence="3" id="KW-1185">Reference proteome</keyword>
<dbReference type="InterPro" id="IPR046235">
    <property type="entry name" value="DUF6268"/>
</dbReference>
<dbReference type="STRING" id="192904.SAMN04488514_11845"/>
<name>A0A1G9XJJ3_9FLAO</name>
<dbReference type="EMBL" id="FNGV01000018">
    <property type="protein sequence ID" value="SDM97002.1"/>
    <property type="molecule type" value="Genomic_DNA"/>
</dbReference>
<protein>
    <recommendedName>
        <fullName evidence="1">DUF6268 domain-containing protein</fullName>
    </recommendedName>
</protein>
<reference evidence="2 3" key="1">
    <citation type="submission" date="2016-10" db="EMBL/GenBank/DDBJ databases">
        <authorList>
            <person name="de Groot N.N."/>
        </authorList>
    </citation>
    <scope>NUCLEOTIDE SEQUENCE [LARGE SCALE GENOMIC DNA]</scope>
    <source>
        <strain evidence="2 3">DSM 19886</strain>
    </source>
</reference>
<feature type="domain" description="DUF6268" evidence="1">
    <location>
        <begin position="45"/>
        <end position="293"/>
    </location>
</feature>
<evidence type="ECO:0000259" key="1">
    <source>
        <dbReference type="Pfam" id="PF19783"/>
    </source>
</evidence>
<dbReference type="Pfam" id="PF19783">
    <property type="entry name" value="DUF6268"/>
    <property type="match status" value="1"/>
</dbReference>
<accession>A0A1G9XJJ3</accession>
<dbReference type="AlphaFoldDB" id="A0A1G9XJJ3"/>
<proteinExistence type="predicted"/>
<dbReference type="Proteomes" id="UP000199440">
    <property type="component" value="Unassembled WGS sequence"/>
</dbReference>